<protein>
    <submittedName>
        <fullName evidence="1">Uncharacterized protein</fullName>
    </submittedName>
</protein>
<reference evidence="1 2" key="1">
    <citation type="submission" date="2013-03" db="EMBL/GenBank/DDBJ databases">
        <authorList>
            <person name="Harkins D.M."/>
            <person name="Durkin A.S."/>
            <person name="Brinkac L.M."/>
            <person name="Haft D.H."/>
            <person name="Selengut J.D."/>
            <person name="Sanka R."/>
            <person name="DePew J."/>
            <person name="Purushe J."/>
            <person name="Galloway R.L."/>
            <person name="Vinetz J.M."/>
            <person name="Sutton G.G."/>
            <person name="Nierman W.C."/>
            <person name="Fouts D.E."/>
        </authorList>
    </citation>
    <scope>NUCLEOTIDE SEQUENCE [LARGE SCALE GENOMIC DNA]</scope>
    <source>
        <strain evidence="1 2">Waz Holland</strain>
    </source>
</reference>
<dbReference type="EMBL" id="AOGY02000039">
    <property type="protein sequence ID" value="EMY70119.1"/>
    <property type="molecule type" value="Genomic_DNA"/>
</dbReference>
<name>N1W1N4_9LEPT</name>
<evidence type="ECO:0000313" key="2">
    <source>
        <dbReference type="Proteomes" id="UP000012227"/>
    </source>
</evidence>
<dbReference type="STRING" id="1218591.LEP1GSC199_1291"/>
<proteinExistence type="predicted"/>
<gene>
    <name evidence="1" type="ORF">LEP1GSC199_1291</name>
</gene>
<comment type="caution">
    <text evidence="1">The sequence shown here is derived from an EMBL/GenBank/DDBJ whole genome shotgun (WGS) entry which is preliminary data.</text>
</comment>
<evidence type="ECO:0000313" key="1">
    <source>
        <dbReference type="EMBL" id="EMY70119.1"/>
    </source>
</evidence>
<accession>N1W1N4</accession>
<dbReference type="AlphaFoldDB" id="N1W1N4"/>
<sequence>MMVQVFKEKYLWASKKEKSLILDQFVEATGYNRSYARTVLRKKKDNVVKLWSRKKRKTVYDDNVKFYLEKIWEILDRICAKRLVKAIPDTLAKLEQFKVFRIDSNTKKAFFRLVQQL</sequence>
<dbReference type="Proteomes" id="UP000012227">
    <property type="component" value="Unassembled WGS sequence"/>
</dbReference>
<organism evidence="1 2">
    <name type="scientific">Leptospira vanthielii serovar Holland str. Waz Holland = ATCC 700522</name>
    <dbReference type="NCBI Taxonomy" id="1218591"/>
    <lineage>
        <taxon>Bacteria</taxon>
        <taxon>Pseudomonadati</taxon>
        <taxon>Spirochaetota</taxon>
        <taxon>Spirochaetia</taxon>
        <taxon>Leptospirales</taxon>
        <taxon>Leptospiraceae</taxon>
        <taxon>Leptospira</taxon>
    </lineage>
</organism>